<keyword evidence="4 6" id="KW-0269">Exonuclease</keyword>
<dbReference type="Proteomes" id="UP000321901">
    <property type="component" value="Unassembled WGS sequence"/>
</dbReference>
<dbReference type="EMBL" id="BJYL01000024">
    <property type="protein sequence ID" value="GEN83572.1"/>
    <property type="molecule type" value="Genomic_DNA"/>
</dbReference>
<evidence type="ECO:0000256" key="1">
    <source>
        <dbReference type="ARBA" id="ARBA00022722"/>
    </source>
</evidence>
<dbReference type="InterPro" id="IPR012337">
    <property type="entry name" value="RNaseH-like_sf"/>
</dbReference>
<comment type="caution">
    <text evidence="6">Lacks conserved residue(s) required for the propagation of feature annotation.</text>
</comment>
<dbReference type="InterPro" id="IPR027417">
    <property type="entry name" value="P-loop_NTPase"/>
</dbReference>
<dbReference type="GO" id="GO:0003677">
    <property type="term" value="F:DNA binding"/>
    <property type="evidence" value="ECO:0007669"/>
    <property type="project" value="InterPro"/>
</dbReference>
<dbReference type="NCBIfam" id="TIGR00573">
    <property type="entry name" value="dnaq"/>
    <property type="match status" value="1"/>
</dbReference>
<dbReference type="FunFam" id="3.30.420.10:FF:000045">
    <property type="entry name" value="3'-5' exonuclease DinG"/>
    <property type="match status" value="1"/>
</dbReference>
<proteinExistence type="inferred from homology"/>
<dbReference type="GO" id="GO:0004386">
    <property type="term" value="F:helicase activity"/>
    <property type="evidence" value="ECO:0007669"/>
    <property type="project" value="UniProtKB-KW"/>
</dbReference>
<dbReference type="GO" id="GO:0005524">
    <property type="term" value="F:ATP binding"/>
    <property type="evidence" value="ECO:0007669"/>
    <property type="project" value="UniProtKB-UniRule"/>
</dbReference>
<dbReference type="SUPFAM" id="SSF52540">
    <property type="entry name" value="P-loop containing nucleoside triphosphate hydrolases"/>
    <property type="match status" value="1"/>
</dbReference>
<dbReference type="RefSeq" id="WP_147057621.1">
    <property type="nucleotide sequence ID" value="NZ_BJYL01000024.1"/>
</dbReference>
<dbReference type="GO" id="GO:0008408">
    <property type="term" value="F:3'-5' exonuclease activity"/>
    <property type="evidence" value="ECO:0007669"/>
    <property type="project" value="UniProtKB-UniRule"/>
</dbReference>
<dbReference type="OrthoDB" id="9803913at2"/>
<accession>A0A511Z7Z7</accession>
<dbReference type="GO" id="GO:0005829">
    <property type="term" value="C:cytosol"/>
    <property type="evidence" value="ECO:0007669"/>
    <property type="project" value="TreeGrafter"/>
</dbReference>
<evidence type="ECO:0000256" key="6">
    <source>
        <dbReference type="HAMAP-Rule" id="MF_02206"/>
    </source>
</evidence>
<dbReference type="InterPro" id="IPR036397">
    <property type="entry name" value="RNaseH_sf"/>
</dbReference>
<dbReference type="GO" id="GO:0045004">
    <property type="term" value="P:DNA replication proofreading"/>
    <property type="evidence" value="ECO:0007669"/>
    <property type="project" value="TreeGrafter"/>
</dbReference>
<dbReference type="GO" id="GO:0016818">
    <property type="term" value="F:hydrolase activity, acting on acid anhydrides, in phosphorus-containing anhydrides"/>
    <property type="evidence" value="ECO:0007669"/>
    <property type="project" value="InterPro"/>
</dbReference>
<evidence type="ECO:0000256" key="3">
    <source>
        <dbReference type="ARBA" id="ARBA00022801"/>
    </source>
</evidence>
<evidence type="ECO:0000256" key="4">
    <source>
        <dbReference type="ARBA" id="ARBA00022839"/>
    </source>
</evidence>
<dbReference type="NCBIfam" id="NF005981">
    <property type="entry name" value="PRK08074.1"/>
    <property type="match status" value="1"/>
</dbReference>
<dbReference type="InterPro" id="IPR006310">
    <property type="entry name" value="DinG"/>
</dbReference>
<dbReference type="PANTHER" id="PTHR30231:SF41">
    <property type="entry name" value="DNA POLYMERASE III SUBUNIT EPSILON"/>
    <property type="match status" value="1"/>
</dbReference>
<keyword evidence="3 6" id="KW-0378">Hydrolase</keyword>
<reference evidence="9 10" key="1">
    <citation type="submission" date="2019-07" db="EMBL/GenBank/DDBJ databases">
        <title>Whole genome shotgun sequence of Sporosarcina luteola NBRC 105378.</title>
        <authorList>
            <person name="Hosoyama A."/>
            <person name="Uohara A."/>
            <person name="Ohji S."/>
            <person name="Ichikawa N."/>
        </authorList>
    </citation>
    <scope>NUCLEOTIDE SEQUENCE [LARGE SCALE GENOMIC DNA]</scope>
    <source>
        <strain evidence="9 10">NBRC 105378</strain>
    </source>
</reference>
<dbReference type="AlphaFoldDB" id="A0A511Z7Z7"/>
<dbReference type="SUPFAM" id="SSF53098">
    <property type="entry name" value="Ribonuclease H-like"/>
    <property type="match status" value="1"/>
</dbReference>
<keyword evidence="9" id="KW-0347">Helicase</keyword>
<dbReference type="InterPro" id="IPR006555">
    <property type="entry name" value="ATP-dep_Helicase_C"/>
</dbReference>
<dbReference type="InterPro" id="IPR013520">
    <property type="entry name" value="Ribonucl_H"/>
</dbReference>
<feature type="domain" description="Helicase ATP-binding" evidence="8">
    <location>
        <begin position="246"/>
        <end position="527"/>
    </location>
</feature>
<dbReference type="Pfam" id="PF13307">
    <property type="entry name" value="Helicase_C_2"/>
    <property type="match status" value="1"/>
</dbReference>
<dbReference type="SMART" id="SM00479">
    <property type="entry name" value="EXOIII"/>
    <property type="match status" value="1"/>
</dbReference>
<name>A0A511Z7Z7_9BACL</name>
<dbReference type="Pfam" id="PF00270">
    <property type="entry name" value="DEAD"/>
    <property type="match status" value="1"/>
</dbReference>
<dbReference type="HAMAP" id="MF_02206">
    <property type="entry name" value="DinG_exonucl"/>
    <property type="match status" value="1"/>
</dbReference>
<evidence type="ECO:0000256" key="5">
    <source>
        <dbReference type="ARBA" id="ARBA00022840"/>
    </source>
</evidence>
<dbReference type="Gene3D" id="3.30.420.10">
    <property type="entry name" value="Ribonuclease H-like superfamily/Ribonuclease H"/>
    <property type="match status" value="1"/>
</dbReference>
<dbReference type="CDD" id="cd06127">
    <property type="entry name" value="DEDDh"/>
    <property type="match status" value="1"/>
</dbReference>
<comment type="function">
    <text evidence="6 7">3'-5' exonuclease.</text>
</comment>
<keyword evidence="2 6" id="KW-0547">Nucleotide-binding</keyword>
<feature type="short sequence motif" description="DEAH box" evidence="6">
    <location>
        <begin position="457"/>
        <end position="460"/>
    </location>
</feature>
<comment type="similarity">
    <text evidence="6 7">Belongs to the helicase family. DinG subfamily. Type 2 sub-subfamily.</text>
</comment>
<dbReference type="NCBIfam" id="TIGR01407">
    <property type="entry name" value="dinG_rel"/>
    <property type="match status" value="1"/>
</dbReference>
<comment type="caution">
    <text evidence="9">The sequence shown here is derived from an EMBL/GenBank/DDBJ whole genome shotgun (WGS) entry which is preliminary data.</text>
</comment>
<gene>
    <name evidence="6 7 9" type="primary">dinG</name>
    <name evidence="9" type="ORF">SLU01_18840</name>
</gene>
<evidence type="ECO:0000259" key="8">
    <source>
        <dbReference type="PROSITE" id="PS51193"/>
    </source>
</evidence>
<dbReference type="PROSITE" id="PS51193">
    <property type="entry name" value="HELICASE_ATP_BIND_2"/>
    <property type="match status" value="1"/>
</dbReference>
<protein>
    <recommendedName>
        <fullName evidence="6 7">3'-5' exonuclease DinG</fullName>
        <ecNumber evidence="6 7">3.1.-.-</ecNumber>
    </recommendedName>
</protein>
<dbReference type="SMART" id="SM00491">
    <property type="entry name" value="HELICc2"/>
    <property type="match status" value="1"/>
</dbReference>
<dbReference type="GO" id="GO:0003887">
    <property type="term" value="F:DNA-directed DNA polymerase activity"/>
    <property type="evidence" value="ECO:0007669"/>
    <property type="project" value="InterPro"/>
</dbReference>
<dbReference type="Gene3D" id="3.40.50.300">
    <property type="entry name" value="P-loop containing nucleotide triphosphate hydrolases"/>
    <property type="match status" value="2"/>
</dbReference>
<sequence length="925" mass="105076">MDNLTYAVVDLETTGHSPSKGDRIIQIAIVFIENGVISGRYARFVNPGREIPAFIQQLTSITDDEVVSAPTFEEIAQEVSDMIQGTVFVAHNTDFDLSFLQSEFKRCNVATWSGKKIDTVELSKILYPSSASYRLQDLAEDLDIPLPTAHRADDDAEATAHLLLAALSKLKTLPEETLNLLHRRSFSLRTNISSLFYEALKYVRQDSSRVKMPLFRGIPYRETKKSIVSGTAYCTFPENENEKIRLLRQGYPAFEYRKTQLSFMDTVWETLQTHSELIAEVPTGVGKTVSYLLPAVIHSYQTGKPVVISTYTNHLVDKILEDEVERIQKVLDIDCTATVMKGREQYISLGKFEELLQITDESYDETFTTMQILVWLTETLTGDVNELNVSGGGQLFVDRIRKRTNRLATDERTADYHLKMIDACNHSNLIITNHSMLLSDLNREQKIFHSFSGLIIDEAHQFIHTASHTNETVLSYMNWKYVLGQLGSDAEGQMLHHMMKLHHRFSNYGRQAFAELTTSYEQFIHAFDEVAGLLSNHRPQSRGGQQGNRVIFDLKELVGKEALFARVADKMSAYIQNVERILLQLEVHTPKMSEKEQAFVAEWTYWLRELQIKAGEWVDIFLDNGEENFTVWIEKDRRSLPGSLNIVKSPIEASVLIKHFITLLKDEKIGVVWTSGTMTIKQNERFVANQLGISENVPIKTFEAPKHFYDKAEIFIVEDMPSIQHVSQSDYIEAVADAIVQTVIATGGRLFVLFTSQDMLRKTYELILESELLSEYALIAQGVSSGSRMKLLKSFRQFGKSVLFGTNSFWEGVDVPGEALSAVIIVRLPFSSPDEVVFKARAAKLTATGYNPFTDLALPEAILRFRQGFGRLIRSSEDRGFFIILDRRIETKSYGKRFLDSLPPVSVNKVSLEHMVNELEDCYNE</sequence>
<evidence type="ECO:0000313" key="10">
    <source>
        <dbReference type="Proteomes" id="UP000321901"/>
    </source>
</evidence>
<evidence type="ECO:0000256" key="7">
    <source>
        <dbReference type="RuleBase" id="RU364106"/>
    </source>
</evidence>
<dbReference type="InterPro" id="IPR006054">
    <property type="entry name" value="DnaQ"/>
</dbReference>
<dbReference type="InterPro" id="IPR014013">
    <property type="entry name" value="Helic_SF1/SF2_ATP-bd_DinG/Rad3"/>
</dbReference>
<dbReference type="PANTHER" id="PTHR30231">
    <property type="entry name" value="DNA POLYMERASE III SUBUNIT EPSILON"/>
    <property type="match status" value="1"/>
</dbReference>
<keyword evidence="5 6" id="KW-0067">ATP-binding</keyword>
<dbReference type="InterPro" id="IPR011545">
    <property type="entry name" value="DEAD/DEAH_box_helicase_dom"/>
</dbReference>
<dbReference type="Pfam" id="PF00929">
    <property type="entry name" value="RNase_T"/>
    <property type="match status" value="1"/>
</dbReference>
<evidence type="ECO:0000313" key="9">
    <source>
        <dbReference type="EMBL" id="GEN83572.1"/>
    </source>
</evidence>
<keyword evidence="10" id="KW-1185">Reference proteome</keyword>
<dbReference type="EC" id="3.1.-.-" evidence="6 7"/>
<organism evidence="9 10">
    <name type="scientific">Sporosarcina luteola</name>
    <dbReference type="NCBI Taxonomy" id="582850"/>
    <lineage>
        <taxon>Bacteria</taxon>
        <taxon>Bacillati</taxon>
        <taxon>Bacillota</taxon>
        <taxon>Bacilli</taxon>
        <taxon>Bacillales</taxon>
        <taxon>Caryophanaceae</taxon>
        <taxon>Sporosarcina</taxon>
    </lineage>
</organism>
<evidence type="ECO:0000256" key="2">
    <source>
        <dbReference type="ARBA" id="ARBA00022741"/>
    </source>
</evidence>
<keyword evidence="1 6" id="KW-0540">Nuclease</keyword>